<dbReference type="Proteomes" id="UP000076858">
    <property type="component" value="Unassembled WGS sequence"/>
</dbReference>
<comment type="caution">
    <text evidence="1">The sequence shown here is derived from an EMBL/GenBank/DDBJ whole genome shotgun (WGS) entry which is preliminary data.</text>
</comment>
<evidence type="ECO:0000313" key="2">
    <source>
        <dbReference type="Proteomes" id="UP000076858"/>
    </source>
</evidence>
<keyword evidence="2" id="KW-1185">Reference proteome</keyword>
<proteinExistence type="predicted"/>
<protein>
    <submittedName>
        <fullName evidence="1">Uncharacterized protein</fullName>
    </submittedName>
</protein>
<sequence length="57" mass="6161">MTENGRKMLHNFSFDICGLQGAMGYPASAAPTPAPVNYSSSVSDQFLFNLLMKHGLP</sequence>
<dbReference type="AlphaFoldDB" id="A0A162C978"/>
<evidence type="ECO:0000313" key="1">
    <source>
        <dbReference type="EMBL" id="KZS02391.1"/>
    </source>
</evidence>
<reference evidence="1 2" key="1">
    <citation type="submission" date="2016-03" db="EMBL/GenBank/DDBJ databases">
        <title>EvidentialGene: Evidence-directed Construction of Genes on Genomes.</title>
        <authorList>
            <person name="Gilbert D.G."/>
            <person name="Choi J.-H."/>
            <person name="Mockaitis K."/>
            <person name="Colbourne J."/>
            <person name="Pfrender M."/>
        </authorList>
    </citation>
    <scope>NUCLEOTIDE SEQUENCE [LARGE SCALE GENOMIC DNA]</scope>
    <source>
        <strain evidence="1 2">Xinb3</strain>
        <tissue evidence="1">Complete organism</tissue>
    </source>
</reference>
<name>A0A162C978_9CRUS</name>
<dbReference type="EMBL" id="LRGB01004507">
    <property type="protein sequence ID" value="KZS02391.1"/>
    <property type="molecule type" value="Genomic_DNA"/>
</dbReference>
<organism evidence="1 2">
    <name type="scientific">Daphnia magna</name>
    <dbReference type="NCBI Taxonomy" id="35525"/>
    <lineage>
        <taxon>Eukaryota</taxon>
        <taxon>Metazoa</taxon>
        <taxon>Ecdysozoa</taxon>
        <taxon>Arthropoda</taxon>
        <taxon>Crustacea</taxon>
        <taxon>Branchiopoda</taxon>
        <taxon>Diplostraca</taxon>
        <taxon>Cladocera</taxon>
        <taxon>Anomopoda</taxon>
        <taxon>Daphniidae</taxon>
        <taxon>Daphnia</taxon>
    </lineage>
</organism>
<accession>A0A162C978</accession>
<gene>
    <name evidence="1" type="ORF">APZ42_000588</name>
</gene>